<keyword evidence="1" id="KW-1133">Transmembrane helix</keyword>
<gene>
    <name evidence="2" type="ORF">HDK90DRAFT_269792</name>
</gene>
<evidence type="ECO:0000256" key="1">
    <source>
        <dbReference type="SAM" id="Phobius"/>
    </source>
</evidence>
<keyword evidence="1" id="KW-0472">Membrane</keyword>
<dbReference type="EMBL" id="JBBWRZ010000006">
    <property type="protein sequence ID" value="KAK8233524.1"/>
    <property type="molecule type" value="Genomic_DNA"/>
</dbReference>
<dbReference type="Proteomes" id="UP001492380">
    <property type="component" value="Unassembled WGS sequence"/>
</dbReference>
<keyword evidence="3" id="KW-1185">Reference proteome</keyword>
<evidence type="ECO:0000313" key="2">
    <source>
        <dbReference type="EMBL" id="KAK8233524.1"/>
    </source>
</evidence>
<accession>A0ABR1YM00</accession>
<sequence length="627" mass="69552">MASTPESTSEVELVPLRKKPSVETIRTTSNAEETDATETTAWPAPRPLKSITSIWLQCLPDIVFGLIALAYFTYGIVCLYTAGETLHPEQKWTTGSILLRVSKFTPTIYPYLFAATIARCLKNVAKWRTEGGLTVGTMAQLLGSTTISNTAMIPWRLRSISPLMLALLLGWTLSPLGSQASLRIISTAPRTRDSNFILETFQTNLSFSEIPFSGYLSGRENRDLAFSAALAASNTTRNSSVDSWSNLFVPVIEEIEKASSHDSEGWYRKIDLDKVPHASLLGIPFTPEHLTYSASFTFVASYFHLSPLKYYVGRSLESYRNNSTPGNLTINGTASIAFSGWFKVPDDTDESSGPQTIFVDDEIYSDGGSVYIHADLILSWSFVEVQMAWDAASSTKPWHMTAVRRLKNTTNVDPHWTPLRDFSSFYDFFGSLVDISIIDTKSGIFEYYLNNPSDPFNSMGIRPNFTAISADQFCLRLAQLLNTFWMACATSTDSMGEINPFMKFYLPLVAATNASYHIPEDFLVCNRPWAEILIICSVFLMVACLVSAICSALSHGPDVLDIISSLTRDNTIDVPKGGTWMDGDERMRWLKDVILVMGDAKPDVDVGFIVMSNGAGGTNLDRKRCYE</sequence>
<comment type="caution">
    <text evidence="2">The sequence shown here is derived from an EMBL/GenBank/DDBJ whole genome shotgun (WGS) entry which is preliminary data.</text>
</comment>
<organism evidence="2 3">
    <name type="scientific">Phyllosticta capitalensis</name>
    <dbReference type="NCBI Taxonomy" id="121624"/>
    <lineage>
        <taxon>Eukaryota</taxon>
        <taxon>Fungi</taxon>
        <taxon>Dikarya</taxon>
        <taxon>Ascomycota</taxon>
        <taxon>Pezizomycotina</taxon>
        <taxon>Dothideomycetes</taxon>
        <taxon>Dothideomycetes incertae sedis</taxon>
        <taxon>Botryosphaeriales</taxon>
        <taxon>Phyllostictaceae</taxon>
        <taxon>Phyllosticta</taxon>
    </lineage>
</organism>
<proteinExistence type="predicted"/>
<name>A0ABR1YM00_9PEZI</name>
<protein>
    <submittedName>
        <fullName evidence="2">Uncharacterized protein</fullName>
    </submittedName>
</protein>
<keyword evidence="1" id="KW-0812">Transmembrane</keyword>
<evidence type="ECO:0000313" key="3">
    <source>
        <dbReference type="Proteomes" id="UP001492380"/>
    </source>
</evidence>
<feature type="transmembrane region" description="Helical" evidence="1">
    <location>
        <begin position="62"/>
        <end position="82"/>
    </location>
</feature>
<reference evidence="2 3" key="1">
    <citation type="submission" date="2024-04" db="EMBL/GenBank/DDBJ databases">
        <title>Phyllosticta paracitricarpa is synonymous to the EU quarantine fungus P. citricarpa based on phylogenomic analyses.</title>
        <authorList>
            <consortium name="Lawrence Berkeley National Laboratory"/>
            <person name="Van Ingen-Buijs V.A."/>
            <person name="Van Westerhoven A.C."/>
            <person name="Haridas S."/>
            <person name="Skiadas P."/>
            <person name="Martin F."/>
            <person name="Groenewald J.Z."/>
            <person name="Crous P.W."/>
            <person name="Seidl M.F."/>
        </authorList>
    </citation>
    <scope>NUCLEOTIDE SEQUENCE [LARGE SCALE GENOMIC DNA]</scope>
    <source>
        <strain evidence="2 3">CBS 123374</strain>
    </source>
</reference>